<dbReference type="GO" id="GO:1902903">
    <property type="term" value="P:regulation of supramolecular fiber organization"/>
    <property type="evidence" value="ECO:0007669"/>
    <property type="project" value="UniProtKB-ARBA"/>
</dbReference>
<dbReference type="InterPro" id="IPR021133">
    <property type="entry name" value="HEAT_type_2"/>
</dbReference>
<feature type="region of interest" description="Disordered" evidence="6">
    <location>
        <begin position="1419"/>
        <end position="1704"/>
    </location>
</feature>
<sequence length="2085" mass="231967">MPGCSGGAQLASMTGSTDLGPIQPQQDSAPLLDDSLFADDRRGYSSARRKMTPPTGGGLPVQLTPLWEYVVRTKKFPRDVDVATIFEEISQRLRDPEWEVRQHALRVLVDVLPTFGPKEIDEVAALVLSDLVDNLGNPAPAVRKGSLDALRIYLLHTPRRDEMTTKILHDGMNRPDVLDDYQTSIATGVILSTPLLLFASRSSTRPGSEVVRAATQALAMRLVQVTHQESALRSLAKIREAIGEEEFAGYLKEVDDSMKRNFDLLCDVYGIKRSSPTDKRKRPRSRTKQRSADKSHRKDSVEESIKDVVATDKSWESEEDSDTSGIAEGDEEGSAVSRLGSSGGITSARVVLETEIKFNEETAITMTILEEQDKEKEGDSEEEEEDEEDEDYDEGQEADGEVEAADEDDPLGRRKTPRRVHFGGEIVKLRTPDSEDAESVFSDVYLQPQQLPRTRIPLPVSPATRLPPQQPRRVRSSSQPSVSRRQPRHRQKRSASSSPRREIYVHDANLSPKKSILSKSSDFGDRQTRSHRSRRDSITPLTSPRIVIQEIDPPEEPSFLVCEESRSPPSPKIEESVLLGQARSASPSPSVILGDVCMDPDKMRDNIDSIFGDRSGLEFQEKIQKDHENMMRSVYRSRSALEKTTKFDWMDEDGSISPGRERRRSSSAKSAGFEVFPRQERNYILMELSSPTKDLSRRASLEDNQMGETPVNDSSKPSEQTYPNGEKDKTEDPPKSESEQVIPETKTEESQVDSNKTAESDKAEERENNKEETDAQLGIIDDDLEKSALDAKERSSDSSSDGDWKPKEPSWEELGLVDEEILNDFHNKDDWRARVRGLERIASALRAPPALEAVEPRLGSLLHAVLGGERSCRVAAAGLAVARVLLTGVSEDALKDRLSLIAWGLARQGGPNAAHLARLVMLRTSPGLFVEKLLQPQCIGARNAKMRENTLQLFIFSLVTFPSTEFKVKSAIDKVVAMVGDRRKRVRYSALDTLAVMSQIYDSEDILEASKRFTKGKQDGQTFHTAIKTRLSRKLLPTVSVDGLVVYGLQISSNSPHTGADVEWIEAGSGSVSPGTGRTRGQLIAMSRMENEQSINKKLRNRPVSEHSILGGSGLLEKSERTASWKLLPQSDSNDKQNQDIKSKKIGRASKSADISKVTTSEFDYHKEQTDERVNKNYKPYATPKRSDRNSERQINNESKAESGDYSTQARTNNSPSVPKQESRIPIYTGDRTPTAKAAAAEMNSGSRERSPADAAIRRDKRNVDYGDDNGYLSIHQRRKLHAVRSAVPRTNHAYDNGYRYDKSLEDMDELQTKFREDRRHSPLRDFKENDRRTSMSYEKLNKNFDTVIKNSRAGLRSVPHYQYSSKVTETYETIYQRQRRSKKERSSRSYVTSPNSLSYGYDYEGYGNRRAQVENFQDKNTIKESKADQRSPHRRRMFVSPFDDRTNEKTMRTLDKDADQETDTSSTVERNFRADSGRTLSKSAGSLLGSPRHDGGEARSNSGSSSSSNRSSGVRRVRVSSSKNSSRHQTATILPVQAESDESNVVARSEDKAFDVISAKSHSTRRNTPDATSIRTEIEEDLRTTSGSEDHPLTTRNHFETSSSASADSVDGGNSKRRSADSLRQRRLSVAEPEDESPKGNDLQPAKCNGYAAVGDRSSASSNGAAASRPGSARLNGSPARSMVGMNGVNDNGREPSESPEEDAAFETLDFRNAARETPSATSIVVTSPVRSRGSYEYDNDLRNTDSNITLYSCTSVIMSPKSSSPKRFISEDPPSKDTDDSDETPPLPIGFDNVSRAPTESSDAGTDETDDVSIKPQPSRLPTPIDLPRRLCKVSPCKMRPQANCYRAASVPATRHPEKMSKQVQQCFTQLESKDWEVTLKGLRTLSQIARDEPEQLDACAPGLLARVLGKNVKNLRSQVARVACFAAGEVFAAHVRGIDQDLDEIAGPLLHRTADTNRFLREDCNVALDSMIEHFPPNRTIMTIANRGASHQNTIVHATTARLLYVIVSEIGPENAMNLPREVKDKLFATTAKLLTDGNLQARKHAKETFRMLSRCDGFRKALTDAVPESTLRLIDKTLRSL</sequence>
<feature type="compositionally biased region" description="Acidic residues" evidence="6">
    <location>
        <begin position="317"/>
        <end position="333"/>
    </location>
</feature>
<dbReference type="SUPFAM" id="SSF48371">
    <property type="entry name" value="ARM repeat"/>
    <property type="match status" value="2"/>
</dbReference>
<feature type="compositionally biased region" description="Polar residues" evidence="6">
    <location>
        <begin position="702"/>
        <end position="723"/>
    </location>
</feature>
<dbReference type="OrthoDB" id="63891at2759"/>
<feature type="compositionally biased region" description="Basic and acidic residues" evidence="6">
    <location>
        <begin position="1589"/>
        <end position="1600"/>
    </location>
</feature>
<feature type="region of interest" description="Disordered" evidence="6">
    <location>
        <begin position="689"/>
        <end position="810"/>
    </location>
</feature>
<dbReference type="GO" id="GO:0008017">
    <property type="term" value="F:microtubule binding"/>
    <property type="evidence" value="ECO:0007669"/>
    <property type="project" value="TreeGrafter"/>
</dbReference>
<evidence type="ECO:0000256" key="6">
    <source>
        <dbReference type="SAM" id="MobiDB-lite"/>
    </source>
</evidence>
<feature type="compositionally biased region" description="Polar residues" evidence="6">
    <location>
        <begin position="1205"/>
        <end position="1220"/>
    </location>
</feature>
<feature type="compositionally biased region" description="Low complexity" evidence="6">
    <location>
        <begin position="1500"/>
        <end position="1513"/>
    </location>
</feature>
<feature type="region of interest" description="Disordered" evidence="6">
    <location>
        <begin position="363"/>
        <end position="542"/>
    </location>
</feature>
<feature type="compositionally biased region" description="Low complexity" evidence="6">
    <location>
        <begin position="1603"/>
        <end position="1614"/>
    </location>
</feature>
<dbReference type="GO" id="GO:0000226">
    <property type="term" value="P:microtubule cytoskeleton organization"/>
    <property type="evidence" value="ECO:0007669"/>
    <property type="project" value="TreeGrafter"/>
</dbReference>
<evidence type="ECO:0000256" key="4">
    <source>
        <dbReference type="ARBA" id="ARBA00023212"/>
    </source>
</evidence>
<name>A0A7M7H7V1_NASVI</name>
<evidence type="ECO:0000256" key="3">
    <source>
        <dbReference type="ARBA" id="ARBA00022737"/>
    </source>
</evidence>
<dbReference type="GO" id="GO:0031110">
    <property type="term" value="P:regulation of microtubule polymerization or depolymerization"/>
    <property type="evidence" value="ECO:0007669"/>
    <property type="project" value="UniProtKB-ARBA"/>
</dbReference>
<feature type="compositionally biased region" description="Basic and acidic residues" evidence="6">
    <location>
        <begin position="725"/>
        <end position="738"/>
    </location>
</feature>
<dbReference type="Gene3D" id="1.25.10.10">
    <property type="entry name" value="Leucine-rich Repeat Variant"/>
    <property type="match status" value="3"/>
</dbReference>
<dbReference type="PANTHER" id="PTHR21567:SF87">
    <property type="entry name" value="CRESCERIN-LIKE PROTEIN CHE-12"/>
    <property type="match status" value="1"/>
</dbReference>
<dbReference type="PANTHER" id="PTHR21567">
    <property type="entry name" value="CLASP"/>
    <property type="match status" value="1"/>
</dbReference>
<feature type="region of interest" description="Disordered" evidence="6">
    <location>
        <begin position="1"/>
        <end position="34"/>
    </location>
</feature>
<dbReference type="EnsemblMetazoa" id="XM_008206186">
    <property type="protein sequence ID" value="XP_008204408"/>
    <property type="gene ID" value="LOC100678006"/>
</dbReference>
<organism evidence="8 9">
    <name type="scientific">Nasonia vitripennis</name>
    <name type="common">Parasitic wasp</name>
    <dbReference type="NCBI Taxonomy" id="7425"/>
    <lineage>
        <taxon>Eukaryota</taxon>
        <taxon>Metazoa</taxon>
        <taxon>Ecdysozoa</taxon>
        <taxon>Arthropoda</taxon>
        <taxon>Hexapoda</taxon>
        <taxon>Insecta</taxon>
        <taxon>Pterygota</taxon>
        <taxon>Neoptera</taxon>
        <taxon>Endopterygota</taxon>
        <taxon>Hymenoptera</taxon>
        <taxon>Apocrita</taxon>
        <taxon>Proctotrupomorpha</taxon>
        <taxon>Chalcidoidea</taxon>
        <taxon>Pteromalidae</taxon>
        <taxon>Pteromalinae</taxon>
        <taxon>Nasonia</taxon>
    </lineage>
</organism>
<feature type="compositionally biased region" description="Basic and acidic residues" evidence="6">
    <location>
        <begin position="756"/>
        <end position="773"/>
    </location>
</feature>
<dbReference type="SMART" id="SM01349">
    <property type="entry name" value="TOG"/>
    <property type="match status" value="2"/>
</dbReference>
<feature type="compositionally biased region" description="Low complexity" evidence="6">
    <location>
        <begin position="510"/>
        <end position="521"/>
    </location>
</feature>
<dbReference type="GO" id="GO:0005929">
    <property type="term" value="C:cilium"/>
    <property type="evidence" value="ECO:0007669"/>
    <property type="project" value="TreeGrafter"/>
</dbReference>
<dbReference type="KEGG" id="nvi:100678006"/>
<feature type="compositionally biased region" description="Basic and acidic residues" evidence="6">
    <location>
        <begin position="290"/>
        <end position="316"/>
    </location>
</feature>
<dbReference type="RefSeq" id="XP_008204408.2">
    <property type="nucleotide sequence ID" value="XM_008206186.4"/>
</dbReference>
<keyword evidence="3" id="KW-0677">Repeat</keyword>
<feature type="compositionally biased region" description="Basic residues" evidence="6">
    <location>
        <begin position="279"/>
        <end position="289"/>
    </location>
</feature>
<feature type="compositionally biased region" description="Basic and acidic residues" evidence="6">
    <location>
        <begin position="1419"/>
        <end position="1432"/>
    </location>
</feature>
<dbReference type="Pfam" id="PF12348">
    <property type="entry name" value="CLASP_N"/>
    <property type="match status" value="1"/>
</dbReference>
<feature type="repeat" description="HEAT" evidence="5">
    <location>
        <begin position="85"/>
        <end position="122"/>
    </location>
</feature>
<dbReference type="InParanoid" id="A0A7M7H7V1"/>
<dbReference type="InterPro" id="IPR016024">
    <property type="entry name" value="ARM-type_fold"/>
</dbReference>
<dbReference type="GeneID" id="100678006"/>
<accession>A0A7M7H7V1</accession>
<feature type="region of interest" description="Disordered" evidence="6">
    <location>
        <begin position="1377"/>
        <end position="1404"/>
    </location>
</feature>
<feature type="region of interest" description="Disordered" evidence="6">
    <location>
        <begin position="650"/>
        <end position="673"/>
    </location>
</feature>
<dbReference type="FunCoup" id="A0A7M7H7V1">
    <property type="interactions" value="28"/>
</dbReference>
<keyword evidence="9" id="KW-1185">Reference proteome</keyword>
<evidence type="ECO:0000259" key="7">
    <source>
        <dbReference type="SMART" id="SM01349"/>
    </source>
</evidence>
<protein>
    <recommendedName>
        <fullName evidence="7">TOG domain-containing protein</fullName>
    </recommendedName>
</protein>
<feature type="compositionally biased region" description="Basic and acidic residues" evidence="6">
    <location>
        <begin position="1770"/>
        <end position="1780"/>
    </location>
</feature>
<keyword evidence="4" id="KW-0206">Cytoskeleton</keyword>
<dbReference type="InterPro" id="IPR011989">
    <property type="entry name" value="ARM-like"/>
</dbReference>
<evidence type="ECO:0000313" key="8">
    <source>
        <dbReference type="EnsemblMetazoa" id="XP_008204408"/>
    </source>
</evidence>
<dbReference type="InterPro" id="IPR034085">
    <property type="entry name" value="TOG"/>
</dbReference>
<feature type="compositionally biased region" description="Basic and acidic residues" evidence="6">
    <location>
        <begin position="785"/>
        <end position="810"/>
    </location>
</feature>
<feature type="compositionally biased region" description="Polar residues" evidence="6">
    <location>
        <begin position="11"/>
        <end position="28"/>
    </location>
</feature>
<dbReference type="PROSITE" id="PS50077">
    <property type="entry name" value="HEAT_REPEAT"/>
    <property type="match status" value="1"/>
</dbReference>
<feature type="compositionally biased region" description="Basic and acidic residues" evidence="6">
    <location>
        <begin position="1133"/>
        <end position="1143"/>
    </location>
</feature>
<feature type="domain" description="TOG" evidence="7">
    <location>
        <begin position="803"/>
        <end position="1019"/>
    </location>
</feature>
<feature type="domain" description="TOG" evidence="7">
    <location>
        <begin position="1861"/>
        <end position="2085"/>
    </location>
</feature>
<evidence type="ECO:0000256" key="5">
    <source>
        <dbReference type="PROSITE-ProRule" id="PRU00103"/>
    </source>
</evidence>
<feature type="compositionally biased region" description="Low complexity" evidence="6">
    <location>
        <begin position="1656"/>
        <end position="1675"/>
    </location>
</feature>
<reference evidence="8" key="1">
    <citation type="submission" date="2021-01" db="UniProtKB">
        <authorList>
            <consortium name="EnsemblMetazoa"/>
        </authorList>
    </citation>
    <scope>IDENTIFICATION</scope>
</reference>
<comment type="subcellular location">
    <subcellularLocation>
        <location evidence="1">Cytoplasm</location>
        <location evidence="1">Cytoskeleton</location>
    </subcellularLocation>
</comment>
<evidence type="ECO:0000313" key="9">
    <source>
        <dbReference type="Proteomes" id="UP000002358"/>
    </source>
</evidence>
<keyword evidence="2" id="KW-0963">Cytoplasm</keyword>
<proteinExistence type="predicted"/>
<feature type="region of interest" description="Disordered" evidence="6">
    <location>
        <begin position="1127"/>
        <end position="1263"/>
    </location>
</feature>
<evidence type="ECO:0000256" key="1">
    <source>
        <dbReference type="ARBA" id="ARBA00004245"/>
    </source>
</evidence>
<dbReference type="GO" id="GO:0005881">
    <property type="term" value="C:cytoplasmic microtubule"/>
    <property type="evidence" value="ECO:0007669"/>
    <property type="project" value="TreeGrafter"/>
</dbReference>
<dbReference type="Proteomes" id="UP000002358">
    <property type="component" value="Chromosome 2"/>
</dbReference>
<feature type="compositionally biased region" description="Acidic residues" evidence="6">
    <location>
        <begin position="378"/>
        <end position="409"/>
    </location>
</feature>
<feature type="region of interest" description="Disordered" evidence="6">
    <location>
        <begin position="275"/>
        <end position="342"/>
    </location>
</feature>
<dbReference type="InterPro" id="IPR024395">
    <property type="entry name" value="CLASP_N_dom"/>
</dbReference>
<feature type="compositionally biased region" description="Basic and acidic residues" evidence="6">
    <location>
        <begin position="1443"/>
        <end position="1460"/>
    </location>
</feature>
<dbReference type="SMR" id="A0A7M7H7V1"/>
<feature type="compositionally biased region" description="Basic and acidic residues" evidence="6">
    <location>
        <begin position="1163"/>
        <end position="1175"/>
    </location>
</feature>
<feature type="region of interest" description="Disordered" evidence="6">
    <location>
        <begin position="1091"/>
        <end position="1115"/>
    </location>
</feature>
<evidence type="ECO:0000256" key="2">
    <source>
        <dbReference type="ARBA" id="ARBA00022490"/>
    </source>
</evidence>
<feature type="region of interest" description="Disordered" evidence="6">
    <location>
        <begin position="1762"/>
        <end position="1828"/>
    </location>
</feature>
<feature type="compositionally biased region" description="Basic and acidic residues" evidence="6">
    <location>
        <begin position="1247"/>
        <end position="1263"/>
    </location>
</feature>